<dbReference type="EMBL" id="JACGCI010000204">
    <property type="protein sequence ID" value="KAF6742061.1"/>
    <property type="molecule type" value="Genomic_DNA"/>
</dbReference>
<evidence type="ECO:0000313" key="2">
    <source>
        <dbReference type="EMBL" id="KAF6742061.1"/>
    </source>
</evidence>
<feature type="compositionally biased region" description="Acidic residues" evidence="1">
    <location>
        <begin position="188"/>
        <end position="202"/>
    </location>
</feature>
<reference evidence="2 3" key="1">
    <citation type="submission" date="2020-07" db="EMBL/GenBank/DDBJ databases">
        <title>Comparative genomics of pyrophilous fungi reveals a link between fire events and developmental genes.</title>
        <authorList>
            <consortium name="DOE Joint Genome Institute"/>
            <person name="Steindorff A.S."/>
            <person name="Carver A."/>
            <person name="Calhoun S."/>
            <person name="Stillman K."/>
            <person name="Liu H."/>
            <person name="Lipzen A."/>
            <person name="Pangilinan J."/>
            <person name="Labutti K."/>
            <person name="Bruns T.D."/>
            <person name="Grigoriev I.V."/>
        </authorList>
    </citation>
    <scope>NUCLEOTIDE SEQUENCE [LARGE SCALE GENOMIC DNA]</scope>
    <source>
        <strain evidence="2 3">CBS 144469</strain>
    </source>
</reference>
<organism evidence="2 3">
    <name type="scientific">Ephemerocybe angulata</name>
    <dbReference type="NCBI Taxonomy" id="980116"/>
    <lineage>
        <taxon>Eukaryota</taxon>
        <taxon>Fungi</taxon>
        <taxon>Dikarya</taxon>
        <taxon>Basidiomycota</taxon>
        <taxon>Agaricomycotina</taxon>
        <taxon>Agaricomycetes</taxon>
        <taxon>Agaricomycetidae</taxon>
        <taxon>Agaricales</taxon>
        <taxon>Agaricineae</taxon>
        <taxon>Psathyrellaceae</taxon>
        <taxon>Ephemerocybe</taxon>
    </lineage>
</organism>
<protein>
    <submittedName>
        <fullName evidence="2">Uncharacterized protein</fullName>
    </submittedName>
</protein>
<feature type="compositionally biased region" description="Polar residues" evidence="1">
    <location>
        <begin position="500"/>
        <end position="529"/>
    </location>
</feature>
<feature type="compositionally biased region" description="Basic and acidic residues" evidence="1">
    <location>
        <begin position="157"/>
        <end position="187"/>
    </location>
</feature>
<keyword evidence="3" id="KW-1185">Reference proteome</keyword>
<accession>A0A8H6H9G4</accession>
<feature type="region of interest" description="Disordered" evidence="1">
    <location>
        <begin position="102"/>
        <end position="252"/>
    </location>
</feature>
<comment type="caution">
    <text evidence="2">The sequence shown here is derived from an EMBL/GenBank/DDBJ whole genome shotgun (WGS) entry which is preliminary data.</text>
</comment>
<dbReference type="AlphaFoldDB" id="A0A8H6H9G4"/>
<evidence type="ECO:0000256" key="1">
    <source>
        <dbReference type="SAM" id="MobiDB-lite"/>
    </source>
</evidence>
<feature type="region of interest" description="Disordered" evidence="1">
    <location>
        <begin position="555"/>
        <end position="577"/>
    </location>
</feature>
<dbReference type="OrthoDB" id="3070904at2759"/>
<feature type="compositionally biased region" description="Low complexity" evidence="1">
    <location>
        <begin position="145"/>
        <end position="156"/>
    </location>
</feature>
<gene>
    <name evidence="2" type="ORF">DFP72DRAFT_861133</name>
</gene>
<evidence type="ECO:0000313" key="3">
    <source>
        <dbReference type="Proteomes" id="UP000521943"/>
    </source>
</evidence>
<sequence length="577" mass="63014">MYTSALKVYDALCGMKNSRGEVEVYMHERQDAWVGKSGYMHAHTAVGRLRASGTASPSMDFPRGEHVLFCFVATLIYLSYYRPKRRPLYVVAAIKVPQKQKNKKKKLAKMGTSIVPPARPTATSSTPGSLAAARTRRSTAEIDVSEGTTEEGSGSSSERRAGTELEDDAKVEMEEKMDVETVGRTKEEEEEEEVEIEIDEQDDGGKKTMKDHAQSVSVLSKKEDVHMQSPSPPPEPAHGSSRSTGGILRGNRGVLNHADAGEIAAEARLPIKGLVHLYVSGDPPNTITTSMQPYHDCQGRSCKYSHVQDAKSVAGFEQSIYTWDPELHSWTAQGTFAAALEASELVEWTVDTTEKGSSGLYSTLPTSTKSNQTVADPGAEQQVCGADKRPRKRLVLANPFWRNAHQSGLILRAYVQALPTYTTCPLFGRSTLLRGCAGTLRSMPWCQEGFYHRKEEPSDSPVYRGVTRLSLFSCETRVPCSRRNFHLGERTRVLLENNSPVSCTASRTPSSRGQPSRPSNGAPVSTKKTTYLMGGASSPRIGQFRCGTGVPPVIRSAGLEKPSASGHQGARCTRVLQ</sequence>
<feature type="compositionally biased region" description="Basic and acidic residues" evidence="1">
    <location>
        <begin position="203"/>
        <end position="213"/>
    </location>
</feature>
<feature type="compositionally biased region" description="Low complexity" evidence="1">
    <location>
        <begin position="120"/>
        <end position="133"/>
    </location>
</feature>
<name>A0A8H6H9G4_9AGAR</name>
<dbReference type="Proteomes" id="UP000521943">
    <property type="component" value="Unassembled WGS sequence"/>
</dbReference>
<feature type="region of interest" description="Disordered" evidence="1">
    <location>
        <begin position="500"/>
        <end position="536"/>
    </location>
</feature>
<proteinExistence type="predicted"/>